<feature type="domain" description="N-acetyltransferase" evidence="4">
    <location>
        <begin position="34"/>
        <end position="231"/>
    </location>
</feature>
<sequence>MRLNENIAVSTSRILLVPYDAHHVEQYHKWMEDPSIREATASERLSLEEEYENQASWRESPDKLTFIVCAPLPQGHDGPPGAQEGKKGAVLAGVGDAVHRMVGDVNLFLSPWDGDDEDEQEQKEKEAKTYYTAEIDIMIADPEFRGKGLGRAAVATFLSFVRRRLDGVLAEYTGSLGVADANIDGKPVLRDVVAKINADNKASIVLFKALGFKQRGETNYFGEIQMVFEGFGERDDGWERMNSGVMGDGYEELVYDRSQLKK</sequence>
<dbReference type="InterPro" id="IPR016181">
    <property type="entry name" value="Acyl_CoA_acyltransferase"/>
</dbReference>
<dbReference type="EMBL" id="JBANMG010000004">
    <property type="protein sequence ID" value="KAK6954739.1"/>
    <property type="molecule type" value="Genomic_DNA"/>
</dbReference>
<evidence type="ECO:0000256" key="1">
    <source>
        <dbReference type="ARBA" id="ARBA00009342"/>
    </source>
</evidence>
<organism evidence="5 6">
    <name type="scientific">Daldinia eschscholtzii</name>
    <dbReference type="NCBI Taxonomy" id="292717"/>
    <lineage>
        <taxon>Eukaryota</taxon>
        <taxon>Fungi</taxon>
        <taxon>Dikarya</taxon>
        <taxon>Ascomycota</taxon>
        <taxon>Pezizomycotina</taxon>
        <taxon>Sordariomycetes</taxon>
        <taxon>Xylariomycetidae</taxon>
        <taxon>Xylariales</taxon>
        <taxon>Hypoxylaceae</taxon>
        <taxon>Daldinia</taxon>
    </lineage>
</organism>
<keyword evidence="2" id="KW-0808">Transferase</keyword>
<dbReference type="InterPro" id="IPR039135">
    <property type="entry name" value="NAT9-like"/>
</dbReference>
<dbReference type="GO" id="GO:0008080">
    <property type="term" value="F:N-acetyltransferase activity"/>
    <property type="evidence" value="ECO:0007669"/>
    <property type="project" value="InterPro"/>
</dbReference>
<dbReference type="Gene3D" id="3.40.630.30">
    <property type="match status" value="1"/>
</dbReference>
<dbReference type="PANTHER" id="PTHR13256">
    <property type="entry name" value="N-ACETYLTRANSFERASE 9"/>
    <property type="match status" value="1"/>
</dbReference>
<protein>
    <recommendedName>
        <fullName evidence="4">N-acetyltransferase domain-containing protein</fullName>
    </recommendedName>
</protein>
<reference evidence="5 6" key="1">
    <citation type="journal article" date="2024" name="Front Chem Biol">
        <title>Unveiling the potential of Daldinia eschscholtzii MFLUCC 19-0629 through bioactivity and bioinformatics studies for enhanced sustainable agriculture production.</title>
        <authorList>
            <person name="Brooks S."/>
            <person name="Weaver J.A."/>
            <person name="Klomchit A."/>
            <person name="Alharthi S.A."/>
            <person name="Onlamun T."/>
            <person name="Nurani R."/>
            <person name="Vong T.K."/>
            <person name="Alberti F."/>
            <person name="Greco C."/>
        </authorList>
    </citation>
    <scope>NUCLEOTIDE SEQUENCE [LARGE SCALE GENOMIC DNA]</scope>
    <source>
        <strain evidence="5">MFLUCC 19-0629</strain>
    </source>
</reference>
<dbReference type="AlphaFoldDB" id="A0AAX6MQ42"/>
<comment type="caution">
    <text evidence="5">The sequence shown here is derived from an EMBL/GenBank/DDBJ whole genome shotgun (WGS) entry which is preliminary data.</text>
</comment>
<evidence type="ECO:0000256" key="3">
    <source>
        <dbReference type="ARBA" id="ARBA00023315"/>
    </source>
</evidence>
<evidence type="ECO:0000256" key="2">
    <source>
        <dbReference type="ARBA" id="ARBA00022679"/>
    </source>
</evidence>
<dbReference type="PANTHER" id="PTHR13256:SF16">
    <property type="entry name" value="ALPHA_BETA-TUBULIN-N-ACETYLTRANSFERASE 9"/>
    <property type="match status" value="1"/>
</dbReference>
<keyword evidence="6" id="KW-1185">Reference proteome</keyword>
<comment type="similarity">
    <text evidence="1">Belongs to the acetyltransferase family. GNAT subfamily.</text>
</comment>
<dbReference type="Pfam" id="PF13302">
    <property type="entry name" value="Acetyltransf_3"/>
    <property type="match status" value="1"/>
</dbReference>
<dbReference type="PROSITE" id="PS51186">
    <property type="entry name" value="GNAT"/>
    <property type="match status" value="1"/>
</dbReference>
<accession>A0AAX6MQ42</accession>
<name>A0AAX6MQ42_9PEZI</name>
<proteinExistence type="inferred from homology"/>
<dbReference type="Proteomes" id="UP001369815">
    <property type="component" value="Unassembled WGS sequence"/>
</dbReference>
<evidence type="ECO:0000313" key="6">
    <source>
        <dbReference type="Proteomes" id="UP001369815"/>
    </source>
</evidence>
<dbReference type="InterPro" id="IPR000182">
    <property type="entry name" value="GNAT_dom"/>
</dbReference>
<gene>
    <name evidence="5" type="ORF">Daesc_004708</name>
</gene>
<dbReference type="SUPFAM" id="SSF55729">
    <property type="entry name" value="Acyl-CoA N-acyltransferases (Nat)"/>
    <property type="match status" value="1"/>
</dbReference>
<keyword evidence="3" id="KW-0012">Acyltransferase</keyword>
<evidence type="ECO:0000259" key="4">
    <source>
        <dbReference type="PROSITE" id="PS51186"/>
    </source>
</evidence>
<evidence type="ECO:0000313" key="5">
    <source>
        <dbReference type="EMBL" id="KAK6954739.1"/>
    </source>
</evidence>